<accession>A0A2R3Z1T9</accession>
<dbReference type="EMBL" id="CP028136">
    <property type="protein sequence ID" value="AVR44250.1"/>
    <property type="molecule type" value="Genomic_DNA"/>
</dbReference>
<gene>
    <name evidence="1" type="ORF">C7S20_02665</name>
</gene>
<dbReference type="OrthoDB" id="1448031at2"/>
<dbReference type="KEGG" id="grs:C7S20_02665"/>
<dbReference type="PROSITE" id="PS51257">
    <property type="entry name" value="PROKAR_LIPOPROTEIN"/>
    <property type="match status" value="1"/>
</dbReference>
<dbReference type="AlphaFoldDB" id="A0A2R3Z1T9"/>
<protein>
    <submittedName>
        <fullName evidence="1">Uncharacterized protein</fullName>
    </submittedName>
</protein>
<keyword evidence="2" id="KW-1185">Reference proteome</keyword>
<organism evidence="1 2">
    <name type="scientific">Christiangramia fulva</name>
    <dbReference type="NCBI Taxonomy" id="2126553"/>
    <lineage>
        <taxon>Bacteria</taxon>
        <taxon>Pseudomonadati</taxon>
        <taxon>Bacteroidota</taxon>
        <taxon>Flavobacteriia</taxon>
        <taxon>Flavobacteriales</taxon>
        <taxon>Flavobacteriaceae</taxon>
        <taxon>Christiangramia</taxon>
    </lineage>
</organism>
<sequence>MKIRLIAISLSFLILACSEGENCTNRELNITSLENEYGCTNTKNSDIEISEGYKIIRNQTEFEALNFGNCDPEIDFSKYDLIIGKYQLTTGNNSIDYDLVENCQTKNLILKIAFNQNETAEAPNVTYHALIPKLEIGQSISIEYAVQ</sequence>
<name>A0A2R3Z1T9_9FLAO</name>
<evidence type="ECO:0000313" key="1">
    <source>
        <dbReference type="EMBL" id="AVR44250.1"/>
    </source>
</evidence>
<proteinExistence type="predicted"/>
<evidence type="ECO:0000313" key="2">
    <source>
        <dbReference type="Proteomes" id="UP000241507"/>
    </source>
</evidence>
<dbReference type="Proteomes" id="UP000241507">
    <property type="component" value="Chromosome"/>
</dbReference>
<dbReference type="RefSeq" id="WP_107011028.1">
    <property type="nucleotide sequence ID" value="NZ_CP028136.1"/>
</dbReference>
<reference evidence="2" key="1">
    <citation type="submission" date="2018-03" db="EMBL/GenBank/DDBJ databases">
        <title>Gramella fulva sp. nov., isolated from a dry surface of tidal flat.</title>
        <authorList>
            <person name="Hwang S.H."/>
            <person name="Hwang W.M."/>
            <person name="Kang K."/>
            <person name="Ahn T.-Y."/>
        </authorList>
    </citation>
    <scope>NUCLEOTIDE SEQUENCE [LARGE SCALE GENOMIC DNA]</scope>
    <source>
        <strain evidence="2">SH35</strain>
    </source>
</reference>